<protein>
    <submittedName>
        <fullName evidence="3">Exopolysaccharide biosynthesis protein</fullName>
    </submittedName>
    <submittedName>
        <fullName evidence="2">Proton transporter</fullName>
    </submittedName>
</protein>
<dbReference type="PATRIC" id="fig|454.4.peg.565"/>
<dbReference type="EMBL" id="LNYH01000017">
    <property type="protein sequence ID" value="KTD32017.1"/>
    <property type="molecule type" value="Genomic_DNA"/>
</dbReference>
<feature type="transmembrane region" description="Helical" evidence="1">
    <location>
        <begin position="173"/>
        <end position="196"/>
    </location>
</feature>
<evidence type="ECO:0000313" key="5">
    <source>
        <dbReference type="Proteomes" id="UP000295517"/>
    </source>
</evidence>
<dbReference type="PANTHER" id="PTHR41795:SF1">
    <property type="entry name" value="EXOPOLYSACCHARIDE SYNTHESIS PROTEIN"/>
    <property type="match status" value="1"/>
</dbReference>
<dbReference type="InterPro" id="IPR010331">
    <property type="entry name" value="ExoD"/>
</dbReference>
<dbReference type="PIRSF" id="PIRSF033239">
    <property type="entry name" value="ExoD"/>
    <property type="match status" value="1"/>
</dbReference>
<dbReference type="AlphaFoldDB" id="A0A0W0WI53"/>
<proteinExistence type="predicted"/>
<evidence type="ECO:0000313" key="2">
    <source>
        <dbReference type="EMBL" id="KTD32017.1"/>
    </source>
</evidence>
<dbReference type="EMBL" id="CP038254">
    <property type="protein sequence ID" value="QBR85004.1"/>
    <property type="molecule type" value="Genomic_DNA"/>
</dbReference>
<gene>
    <name evidence="3" type="ORF">E3983_11965</name>
    <name evidence="2" type="ORF">Lisr_0536</name>
</gene>
<evidence type="ECO:0000313" key="4">
    <source>
        <dbReference type="Proteomes" id="UP000054761"/>
    </source>
</evidence>
<reference evidence="3 5" key="2">
    <citation type="submission" date="2019-03" db="EMBL/GenBank/DDBJ databases">
        <title>Diverse conjugative elements silence natural transformation in Legionella species.</title>
        <authorList>
            <person name="Durieux I."/>
            <person name="Ginevra C."/>
            <person name="Attaiech L."/>
            <person name="Picq K."/>
            <person name="Juan P.A."/>
            <person name="Jarraud S."/>
            <person name="Charpentier X."/>
        </authorList>
    </citation>
    <scope>NUCLEOTIDE SEQUENCE [LARGE SCALE GENOMIC DNA]</scope>
    <source>
        <strain evidence="3 5">HL-0427-4011</strain>
    </source>
</reference>
<organism evidence="2 4">
    <name type="scientific">Legionella israelensis</name>
    <dbReference type="NCBI Taxonomy" id="454"/>
    <lineage>
        <taxon>Bacteria</taxon>
        <taxon>Pseudomonadati</taxon>
        <taxon>Pseudomonadota</taxon>
        <taxon>Gammaproteobacteria</taxon>
        <taxon>Legionellales</taxon>
        <taxon>Legionellaceae</taxon>
        <taxon>Legionella</taxon>
    </lineage>
</organism>
<reference evidence="2 4" key="1">
    <citation type="submission" date="2015-11" db="EMBL/GenBank/DDBJ databases">
        <title>Genomic analysis of 38 Legionella species identifies large and diverse effector repertoires.</title>
        <authorList>
            <person name="Burstein D."/>
            <person name="Amaro F."/>
            <person name="Zusman T."/>
            <person name="Lifshitz Z."/>
            <person name="Cohen O."/>
            <person name="Gilbert J.A."/>
            <person name="Pupko T."/>
            <person name="Shuman H.A."/>
            <person name="Segal G."/>
        </authorList>
    </citation>
    <scope>NUCLEOTIDE SEQUENCE [LARGE SCALE GENOMIC DNA]</scope>
    <source>
        <strain evidence="2 4">Bercovier 4</strain>
    </source>
</reference>
<keyword evidence="1" id="KW-0812">Transmembrane</keyword>
<evidence type="ECO:0000313" key="3">
    <source>
        <dbReference type="EMBL" id="QBR85004.1"/>
    </source>
</evidence>
<dbReference type="Proteomes" id="UP000054761">
    <property type="component" value="Unassembled WGS sequence"/>
</dbReference>
<keyword evidence="1" id="KW-0472">Membrane</keyword>
<feature type="transmembrane region" description="Helical" evidence="1">
    <location>
        <begin position="135"/>
        <end position="167"/>
    </location>
</feature>
<name>A0A0W0WI53_9GAMM</name>
<keyword evidence="4" id="KW-1185">Reference proteome</keyword>
<feature type="transmembrane region" description="Helical" evidence="1">
    <location>
        <begin position="30"/>
        <end position="49"/>
    </location>
</feature>
<sequence>MKNKNSRRSSDILLLIASDKSAGKTVSYRYLFNMLGERAFGLVLLFFALPSALPLSAIPGVALVFSIPLALCSLQMILGRQTLWIPGIIARRSVEHETLKKMIEKALPFLVKMEQLLRPRLVFLFRRPIEMVTGFCIFILSILLMLPIPFSNFILSGLIILFSLGFIEKDGLFILMAYIGSLVYFNFLFFLVRMLLPAF</sequence>
<accession>A0A0W0WI53</accession>
<dbReference type="Proteomes" id="UP000295517">
    <property type="component" value="Chromosome"/>
</dbReference>
<keyword evidence="1" id="KW-1133">Transmembrane helix</keyword>
<dbReference type="STRING" id="454.Lisr_0536"/>
<dbReference type="OrthoDB" id="5638157at2"/>
<evidence type="ECO:0000256" key="1">
    <source>
        <dbReference type="SAM" id="Phobius"/>
    </source>
</evidence>
<dbReference type="RefSeq" id="WP_058500915.1">
    <property type="nucleotide sequence ID" value="NZ_CAAAJA010000013.1"/>
</dbReference>
<dbReference type="PANTHER" id="PTHR41795">
    <property type="entry name" value="EXOPOLYSACCHARIDE SYNTHESIS PROTEIN"/>
    <property type="match status" value="1"/>
</dbReference>
<dbReference type="Pfam" id="PF06055">
    <property type="entry name" value="ExoD"/>
    <property type="match status" value="1"/>
</dbReference>
<feature type="transmembrane region" description="Helical" evidence="1">
    <location>
        <begin position="55"/>
        <end position="78"/>
    </location>
</feature>